<organism evidence="2 3">
    <name type="scientific">Musa troglodytarum</name>
    <name type="common">fe'i banana</name>
    <dbReference type="NCBI Taxonomy" id="320322"/>
    <lineage>
        <taxon>Eukaryota</taxon>
        <taxon>Viridiplantae</taxon>
        <taxon>Streptophyta</taxon>
        <taxon>Embryophyta</taxon>
        <taxon>Tracheophyta</taxon>
        <taxon>Spermatophyta</taxon>
        <taxon>Magnoliopsida</taxon>
        <taxon>Liliopsida</taxon>
        <taxon>Zingiberales</taxon>
        <taxon>Musaceae</taxon>
        <taxon>Musa</taxon>
    </lineage>
</organism>
<dbReference type="AlphaFoldDB" id="A0A9E7ICK1"/>
<dbReference type="EMBL" id="CP097511">
    <property type="protein sequence ID" value="URE49379.1"/>
    <property type="molecule type" value="Genomic_DNA"/>
</dbReference>
<keyword evidence="3" id="KW-1185">Reference proteome</keyword>
<accession>A0A9E7ICK1</accession>
<dbReference type="Proteomes" id="UP001055439">
    <property type="component" value="Chromosome 9"/>
</dbReference>
<reference evidence="2" key="1">
    <citation type="submission" date="2022-05" db="EMBL/GenBank/DDBJ databases">
        <title>The Musa troglodytarum L. genome provides insights into the mechanism of non-climacteric behaviour and enrichment of carotenoids.</title>
        <authorList>
            <person name="Wang J."/>
        </authorList>
    </citation>
    <scope>NUCLEOTIDE SEQUENCE</scope>
    <source>
        <tissue evidence="2">Leaf</tissue>
    </source>
</reference>
<evidence type="ECO:0000313" key="3">
    <source>
        <dbReference type="Proteomes" id="UP001055439"/>
    </source>
</evidence>
<evidence type="ECO:0000313" key="2">
    <source>
        <dbReference type="EMBL" id="URE49379.1"/>
    </source>
</evidence>
<sequence length="171" mass="18556">MQLDNTKLQFSCYNATKGRPFFTRQRQPFQNEPQRTQNPNTCDPHSHRQHRQRTSSASEPVEGATLALERVDDVHGGDSLAAGVLGVGDGITDDVLEKDLEDAAGLLIDETGDSLHATTAGETTDRRLGDPLDVVAEHLAVALRAAFAEPLASLTATGHGADRYKKRKVEL</sequence>
<feature type="region of interest" description="Disordered" evidence="1">
    <location>
        <begin position="29"/>
        <end position="61"/>
    </location>
</feature>
<protein>
    <submittedName>
        <fullName evidence="2">Uncharacterized protein</fullName>
    </submittedName>
</protein>
<evidence type="ECO:0000256" key="1">
    <source>
        <dbReference type="SAM" id="MobiDB-lite"/>
    </source>
</evidence>
<proteinExistence type="predicted"/>
<dbReference type="OrthoDB" id="1735286at2759"/>
<feature type="compositionally biased region" description="Polar residues" evidence="1">
    <location>
        <begin position="29"/>
        <end position="43"/>
    </location>
</feature>
<gene>
    <name evidence="2" type="ORF">MUK42_14190</name>
</gene>
<name>A0A9E7ICK1_9LILI</name>